<protein>
    <recommendedName>
        <fullName evidence="1">Segregation and condensation protein A</fullName>
    </recommendedName>
</protein>
<dbReference type="STRING" id="1797689.A3F24_02350"/>
<dbReference type="Proteomes" id="UP000178515">
    <property type="component" value="Unassembled WGS sequence"/>
</dbReference>
<dbReference type="AlphaFoldDB" id="A0A1G1Z2G4"/>
<name>A0A1G1Z2G4_9BACT</name>
<dbReference type="InterPro" id="IPR023093">
    <property type="entry name" value="ScpA-like_C"/>
</dbReference>
<proteinExistence type="predicted"/>
<dbReference type="EMBL" id="MHIX01000032">
    <property type="protein sequence ID" value="OGY58833.1"/>
    <property type="molecule type" value="Genomic_DNA"/>
</dbReference>
<evidence type="ECO:0000256" key="1">
    <source>
        <dbReference type="ARBA" id="ARBA00044777"/>
    </source>
</evidence>
<dbReference type="InterPro" id="IPR003768">
    <property type="entry name" value="ScpA"/>
</dbReference>
<dbReference type="Pfam" id="PF02616">
    <property type="entry name" value="SMC_ScpA"/>
    <property type="match status" value="1"/>
</dbReference>
<reference evidence="2 3" key="1">
    <citation type="journal article" date="2016" name="Nat. Commun.">
        <title>Thousands of microbial genomes shed light on interconnected biogeochemical processes in an aquifer system.</title>
        <authorList>
            <person name="Anantharaman K."/>
            <person name="Brown C.T."/>
            <person name="Hug L.A."/>
            <person name="Sharon I."/>
            <person name="Castelle C.J."/>
            <person name="Probst A.J."/>
            <person name="Thomas B.C."/>
            <person name="Singh A."/>
            <person name="Wilkins M.J."/>
            <person name="Karaoz U."/>
            <person name="Brodie E.L."/>
            <person name="Williams K.H."/>
            <person name="Hubbard S.S."/>
            <person name="Banfield J.F."/>
        </authorList>
    </citation>
    <scope>NUCLEOTIDE SEQUENCE [LARGE SCALE GENOMIC DNA]</scope>
</reference>
<evidence type="ECO:0000313" key="3">
    <source>
        <dbReference type="Proteomes" id="UP000178515"/>
    </source>
</evidence>
<dbReference type="PANTHER" id="PTHR33969:SF2">
    <property type="entry name" value="SEGREGATION AND CONDENSATION PROTEIN A"/>
    <property type="match status" value="1"/>
</dbReference>
<dbReference type="Gene3D" id="1.10.10.580">
    <property type="entry name" value="Structural maintenance of chromosome 1. Chain E"/>
    <property type="match status" value="1"/>
</dbReference>
<gene>
    <name evidence="2" type="ORF">A3F24_02350</name>
</gene>
<sequence>MSYELTLQNFSGPLAKLLELIEERKLEITTISLAEVTADFLRYVQGLTDVHPRVLADFVSVAGRLILVKSKSLLPSLEFTEEEEESIKDLEERLKLYREFKNAQNYLRNFITQGEHSLSRSLFLNLPPIFSLTQPLSGDDMLRALAATLSDLERTTHESQSLKFTLVSVEEKIKEITERITRELRSNFSSLSEDKSREEIIALFLAILTLFKDNIIKIEQEDSDADIHIIKNTSL</sequence>
<dbReference type="Gene3D" id="6.10.250.2410">
    <property type="match status" value="1"/>
</dbReference>
<accession>A0A1G1Z2G4</accession>
<evidence type="ECO:0000313" key="2">
    <source>
        <dbReference type="EMBL" id="OGY58833.1"/>
    </source>
</evidence>
<comment type="caution">
    <text evidence="2">The sequence shown here is derived from an EMBL/GenBank/DDBJ whole genome shotgun (WGS) entry which is preliminary data.</text>
</comment>
<dbReference type="PANTHER" id="PTHR33969">
    <property type="entry name" value="SEGREGATION AND CONDENSATION PROTEIN A"/>
    <property type="match status" value="1"/>
</dbReference>
<organism evidence="2 3">
    <name type="scientific">Candidatus Colwellbacteria bacterium RIFCSPHIGHO2_12_FULL_44_17</name>
    <dbReference type="NCBI Taxonomy" id="1797689"/>
    <lineage>
        <taxon>Bacteria</taxon>
        <taxon>Candidatus Colwelliibacteriota</taxon>
    </lineage>
</organism>